<dbReference type="Proteomes" id="UP001589610">
    <property type="component" value="Unassembled WGS sequence"/>
</dbReference>
<evidence type="ECO:0000313" key="7">
    <source>
        <dbReference type="EMBL" id="MFB9677436.1"/>
    </source>
</evidence>
<accession>A0ABV5TEA5</accession>
<dbReference type="InterPro" id="IPR058792">
    <property type="entry name" value="Beta-barrel_RND_2"/>
</dbReference>
<evidence type="ECO:0000256" key="1">
    <source>
        <dbReference type="ARBA" id="ARBA00004196"/>
    </source>
</evidence>
<dbReference type="EMBL" id="JBHMBS010000008">
    <property type="protein sequence ID" value="MFB9677436.1"/>
    <property type="molecule type" value="Genomic_DNA"/>
</dbReference>
<dbReference type="Gene3D" id="2.40.420.20">
    <property type="match status" value="1"/>
</dbReference>
<name>A0ABV5TEA5_9ACTN</name>
<feature type="region of interest" description="Disordered" evidence="5">
    <location>
        <begin position="297"/>
        <end position="338"/>
    </location>
</feature>
<dbReference type="Gene3D" id="2.40.30.170">
    <property type="match status" value="1"/>
</dbReference>
<reference evidence="7 8" key="1">
    <citation type="submission" date="2024-09" db="EMBL/GenBank/DDBJ databases">
        <authorList>
            <person name="Sun Q."/>
            <person name="Mori K."/>
        </authorList>
    </citation>
    <scope>NUCLEOTIDE SEQUENCE [LARGE SCALE GENOMIC DNA]</scope>
    <source>
        <strain evidence="7 8">JCM 3028</strain>
    </source>
</reference>
<dbReference type="PANTHER" id="PTHR32347:SF14">
    <property type="entry name" value="EFFLUX SYSTEM COMPONENT YKNX-RELATED"/>
    <property type="match status" value="1"/>
</dbReference>
<feature type="domain" description="CusB-like beta-barrel" evidence="6">
    <location>
        <begin position="521"/>
        <end position="595"/>
    </location>
</feature>
<feature type="region of interest" description="Disordered" evidence="5">
    <location>
        <begin position="109"/>
        <end position="276"/>
    </location>
</feature>
<sequence>MRPTHLPKNLRAGGLALAALVLVGAGAIVVFDGGSGQAPRVELASARRGTVTAAVSAAGSTVDDGTRELAFGGSGTVTKVYVKAGDRVGKGDVLARIGSAPARERYDAAKAQLAAAEEDLDTAGSTPESTGGTGGTGGTGTTGARQQTGSQDGGQDGSRTADRTGDQAGDQTGSDRTGDRTGTDQTGTDRTGPATQAGCEPTATRPPGATPTPTTAPTRTDAPTQRPEPARTISPPPATAPTGSTNRLPLSPASTSTGSASPLSPSQAPASAGSARTAQVVPAGGIVPAGYRFAAAPAPALTPTPTPVPARKSASVPAPATTAANARPGDGPHQPAPTVTVTVTAAPTVTVTATATVTVTARPHGGGPTTTAPGPTGPPSGPSTGPGEHPGPTASPTGPTGTAVPTATARPTTTGCPTPKPSASTGTGTDRGTSPNRNTGQNTQQAPQQNGGAGRGTLTVEQAEARVKQAQAELTDATEELAGVRIVAPADGTVMSVAGAVGDSAGTGTFLTLGDLDELQVEALFTESDVGSLKAGQRAAITLATRQGEKYTGTVTGIAPTATTSDRLVRYGVTIAFDEPPANLLVGQTASVTVTVAESAETLYVPAQAVRTRDGVSRVTVRGGAERVVETGVRGDRYVEITSGLSENDRVVLPGGAAGGEFPDSSWPEPGTGAP</sequence>
<feature type="compositionally biased region" description="Low complexity" evidence="5">
    <location>
        <begin position="201"/>
        <end position="233"/>
    </location>
</feature>
<dbReference type="PANTHER" id="PTHR32347">
    <property type="entry name" value="EFFLUX SYSTEM COMPONENT YKNX-RELATED"/>
    <property type="match status" value="1"/>
</dbReference>
<evidence type="ECO:0000256" key="3">
    <source>
        <dbReference type="ARBA" id="ARBA00023054"/>
    </source>
</evidence>
<dbReference type="Gene3D" id="2.40.50.100">
    <property type="match status" value="1"/>
</dbReference>
<evidence type="ECO:0000259" key="6">
    <source>
        <dbReference type="Pfam" id="PF25954"/>
    </source>
</evidence>
<dbReference type="Gene3D" id="1.10.287.470">
    <property type="entry name" value="Helix hairpin bin"/>
    <property type="match status" value="1"/>
</dbReference>
<keyword evidence="8" id="KW-1185">Reference proteome</keyword>
<proteinExistence type="inferred from homology"/>
<feature type="compositionally biased region" description="Low complexity" evidence="5">
    <location>
        <begin position="382"/>
        <end position="417"/>
    </location>
</feature>
<feature type="compositionally biased region" description="Low complexity" evidence="5">
    <location>
        <begin position="357"/>
        <end position="374"/>
    </location>
</feature>
<evidence type="ECO:0000256" key="4">
    <source>
        <dbReference type="SAM" id="Coils"/>
    </source>
</evidence>
<feature type="compositionally biased region" description="Low complexity" evidence="5">
    <location>
        <begin position="309"/>
        <end position="326"/>
    </location>
</feature>
<dbReference type="SUPFAM" id="SSF111369">
    <property type="entry name" value="HlyD-like secretion proteins"/>
    <property type="match status" value="2"/>
</dbReference>
<dbReference type="NCBIfam" id="TIGR01730">
    <property type="entry name" value="RND_mfp"/>
    <property type="match status" value="1"/>
</dbReference>
<dbReference type="InterPro" id="IPR006143">
    <property type="entry name" value="RND_pump_MFP"/>
</dbReference>
<comment type="similarity">
    <text evidence="2">Belongs to the membrane fusion protein (MFP) (TC 8.A.1) family.</text>
</comment>
<dbReference type="RefSeq" id="WP_386157982.1">
    <property type="nucleotide sequence ID" value="NZ_JBHMBS010000008.1"/>
</dbReference>
<feature type="compositionally biased region" description="Polar residues" evidence="5">
    <location>
        <begin position="421"/>
        <end position="450"/>
    </location>
</feature>
<feature type="region of interest" description="Disordered" evidence="5">
    <location>
        <begin position="653"/>
        <end position="675"/>
    </location>
</feature>
<protein>
    <submittedName>
        <fullName evidence="7">Efflux RND transporter periplasmic adaptor subunit</fullName>
    </submittedName>
</protein>
<dbReference type="InterPro" id="IPR050465">
    <property type="entry name" value="UPF0194_transport"/>
</dbReference>
<keyword evidence="3 4" id="KW-0175">Coiled coil</keyword>
<dbReference type="Pfam" id="PF25954">
    <property type="entry name" value="Beta-barrel_RND_2"/>
    <property type="match status" value="1"/>
</dbReference>
<comment type="subcellular location">
    <subcellularLocation>
        <location evidence="1">Cell envelope</location>
    </subcellularLocation>
</comment>
<feature type="compositionally biased region" description="Low complexity" evidence="5">
    <location>
        <begin position="248"/>
        <end position="275"/>
    </location>
</feature>
<evidence type="ECO:0000313" key="8">
    <source>
        <dbReference type="Proteomes" id="UP001589610"/>
    </source>
</evidence>
<comment type="caution">
    <text evidence="7">The sequence shown here is derived from an EMBL/GenBank/DDBJ whole genome shotgun (WGS) entry which is preliminary data.</text>
</comment>
<organism evidence="7 8">
    <name type="scientific">Streptosporangium vulgare</name>
    <dbReference type="NCBI Taxonomy" id="46190"/>
    <lineage>
        <taxon>Bacteria</taxon>
        <taxon>Bacillati</taxon>
        <taxon>Actinomycetota</taxon>
        <taxon>Actinomycetes</taxon>
        <taxon>Streptosporangiales</taxon>
        <taxon>Streptosporangiaceae</taxon>
        <taxon>Streptosporangium</taxon>
    </lineage>
</organism>
<feature type="compositionally biased region" description="Low complexity" evidence="5">
    <location>
        <begin position="183"/>
        <end position="192"/>
    </location>
</feature>
<evidence type="ECO:0000256" key="5">
    <source>
        <dbReference type="SAM" id="MobiDB-lite"/>
    </source>
</evidence>
<feature type="compositionally biased region" description="Gly residues" evidence="5">
    <location>
        <begin position="131"/>
        <end position="141"/>
    </location>
</feature>
<evidence type="ECO:0000256" key="2">
    <source>
        <dbReference type="ARBA" id="ARBA00009477"/>
    </source>
</evidence>
<feature type="coiled-coil region" evidence="4">
    <location>
        <begin position="460"/>
        <end position="487"/>
    </location>
</feature>
<feature type="region of interest" description="Disordered" evidence="5">
    <location>
        <begin position="357"/>
        <end position="456"/>
    </location>
</feature>
<gene>
    <name evidence="7" type="ORF">ACFFRH_18300</name>
</gene>